<name>A0A5R8Q9X7_9FIRM</name>
<dbReference type="GO" id="GO:0016857">
    <property type="term" value="F:racemase and epimerase activity, acting on carbohydrates and derivatives"/>
    <property type="evidence" value="ECO:0007669"/>
    <property type="project" value="InterPro"/>
</dbReference>
<dbReference type="OrthoDB" id="1645589at2"/>
<dbReference type="AlphaFoldDB" id="A0A5R8Q9X7"/>
<dbReference type="EMBL" id="VBWP01000007">
    <property type="protein sequence ID" value="TLG72733.1"/>
    <property type="molecule type" value="Genomic_DNA"/>
</dbReference>
<dbReference type="PANTHER" id="PTHR11749">
    <property type="entry name" value="RIBULOSE-5-PHOSPHATE-3-EPIMERASE"/>
    <property type="match status" value="1"/>
</dbReference>
<dbReference type="NCBIfam" id="NF004076">
    <property type="entry name" value="PRK05581.1-4"/>
    <property type="match status" value="1"/>
</dbReference>
<dbReference type="InParanoid" id="A0A5R8Q9X7"/>
<dbReference type="Pfam" id="PF00834">
    <property type="entry name" value="Ribul_P_3_epim"/>
    <property type="match status" value="1"/>
</dbReference>
<protein>
    <submittedName>
        <fullName evidence="3">Ribulose-phosphate 3-epimerase</fullName>
    </submittedName>
</protein>
<dbReference type="RefSeq" id="WP_138191361.1">
    <property type="nucleotide sequence ID" value="NZ_VBWP01000007.1"/>
</dbReference>
<sequence length="218" mass="24108">MMYLTPSLMCADWCNIGAVVAELEQSGVDGFHVDIMDGVFVDNFALGMQDIMALKQLTQKPLDIHLMLQNPQKYIAQFAEAGADIIYVHPESSHYIIRTLQQIRTFGVKSGIAINPETTVSEIVDYLEYADLVMVMTVTPGFSGGTYLDFTERKVAQLTKHKAELGLTLEIFVDGALSEERVQRLHDFGASGFVLGTSALFGKSESYLEIITRMKANG</sequence>
<dbReference type="InterPro" id="IPR000056">
    <property type="entry name" value="Ribul_P_3_epim-like"/>
</dbReference>
<organism evidence="3 4">
    <name type="scientific">Culicoidibacter larvae</name>
    <dbReference type="NCBI Taxonomy" id="2579976"/>
    <lineage>
        <taxon>Bacteria</taxon>
        <taxon>Bacillati</taxon>
        <taxon>Bacillota</taxon>
        <taxon>Culicoidibacteria</taxon>
        <taxon>Culicoidibacterales</taxon>
        <taxon>Culicoidibacteraceae</taxon>
        <taxon>Culicoidibacter</taxon>
    </lineage>
</organism>
<evidence type="ECO:0000313" key="3">
    <source>
        <dbReference type="EMBL" id="TLG72733.1"/>
    </source>
</evidence>
<dbReference type="SUPFAM" id="SSF51366">
    <property type="entry name" value="Ribulose-phoshate binding barrel"/>
    <property type="match status" value="1"/>
</dbReference>
<dbReference type="GO" id="GO:0005975">
    <property type="term" value="P:carbohydrate metabolic process"/>
    <property type="evidence" value="ECO:0007669"/>
    <property type="project" value="InterPro"/>
</dbReference>
<accession>A0A5R8Q9X7</accession>
<dbReference type="PROSITE" id="PS01085">
    <property type="entry name" value="RIBUL_P_3_EPIMER_1"/>
    <property type="match status" value="1"/>
</dbReference>
<dbReference type="GO" id="GO:0046872">
    <property type="term" value="F:metal ion binding"/>
    <property type="evidence" value="ECO:0007669"/>
    <property type="project" value="UniProtKB-KW"/>
</dbReference>
<gene>
    <name evidence="3" type="ORF">FEZ08_08505</name>
</gene>
<keyword evidence="4" id="KW-1185">Reference proteome</keyword>
<evidence type="ECO:0000256" key="1">
    <source>
        <dbReference type="ARBA" id="ARBA00022723"/>
    </source>
</evidence>
<keyword evidence="1" id="KW-0479">Metal-binding</keyword>
<dbReference type="Proteomes" id="UP000306912">
    <property type="component" value="Unassembled WGS sequence"/>
</dbReference>
<keyword evidence="2" id="KW-0413">Isomerase</keyword>
<dbReference type="InterPro" id="IPR013785">
    <property type="entry name" value="Aldolase_TIM"/>
</dbReference>
<dbReference type="InterPro" id="IPR011060">
    <property type="entry name" value="RibuloseP-bd_barrel"/>
</dbReference>
<reference evidence="3 4" key="1">
    <citation type="submission" date="2019-05" db="EMBL/GenBank/DDBJ databases">
        <title>Culicoidintestinum kansasii gen. nov., sp. nov. from the gastrointestinal tract of the biting midge, Culicoides sonorensis.</title>
        <authorList>
            <person name="Neupane S."/>
            <person name="Ghosh A."/>
            <person name="Gunther S."/>
            <person name="Martin K."/>
            <person name="Zurek L."/>
        </authorList>
    </citation>
    <scope>NUCLEOTIDE SEQUENCE [LARGE SCALE GENOMIC DNA]</scope>
    <source>
        <strain evidence="3 4">CS-1</strain>
    </source>
</reference>
<comment type="caution">
    <text evidence="3">The sequence shown here is derived from an EMBL/GenBank/DDBJ whole genome shotgun (WGS) entry which is preliminary data.</text>
</comment>
<dbReference type="Gene3D" id="3.20.20.70">
    <property type="entry name" value="Aldolase class I"/>
    <property type="match status" value="1"/>
</dbReference>
<dbReference type="CDD" id="cd00429">
    <property type="entry name" value="RPE"/>
    <property type="match status" value="1"/>
</dbReference>
<evidence type="ECO:0000313" key="4">
    <source>
        <dbReference type="Proteomes" id="UP000306912"/>
    </source>
</evidence>
<evidence type="ECO:0000256" key="2">
    <source>
        <dbReference type="ARBA" id="ARBA00023235"/>
    </source>
</evidence>
<proteinExistence type="predicted"/>